<dbReference type="EMBL" id="FOSN01000005">
    <property type="protein sequence ID" value="SFK29840.1"/>
    <property type="molecule type" value="Genomic_DNA"/>
</dbReference>
<evidence type="ECO:0000256" key="8">
    <source>
        <dbReference type="ARBA" id="ARBA00022989"/>
    </source>
</evidence>
<evidence type="ECO:0000313" key="14">
    <source>
        <dbReference type="Proteomes" id="UP000198755"/>
    </source>
</evidence>
<dbReference type="GO" id="GO:0055085">
    <property type="term" value="P:transmembrane transport"/>
    <property type="evidence" value="ECO:0007669"/>
    <property type="project" value="InterPro"/>
</dbReference>
<sequence length="329" mass="34179">MADHSSQTNVPIPTPPQGLAERNGSAAGGSLISEPTETRPSPPRGDESWAWIVAAALVFHGLIGLFLVLADRAPVESPSVKEIPVEVVAAAPDPAKTPPPAPQEQKQPPEAAQAEKNAPQNVKKAEPEPESKTEPKAESRPAPNEKPKPAEEQKRPPEPKPKPAQRAKTESSAAAGKSAARDAAAGKGAAQEESEHSAPGAARTAPAAQLPFDLGPPIFHAVAVPMPVEGDGELVNYKIIVFGMLERVKHFPDAAAARGAHGASVVVFSLDDAGGVKSVSLFRSSGDPDLDAESLDVVTRAAPFPAPPAGAQHDFAAEITFGMRPLPDR</sequence>
<keyword evidence="7" id="KW-0653">Protein transport</keyword>
<evidence type="ECO:0000256" key="5">
    <source>
        <dbReference type="ARBA" id="ARBA00022519"/>
    </source>
</evidence>
<keyword evidence="14" id="KW-1185">Reference proteome</keyword>
<keyword evidence="4" id="KW-1003">Cell membrane</keyword>
<feature type="compositionally biased region" description="Basic and acidic residues" evidence="10">
    <location>
        <begin position="123"/>
        <end position="161"/>
    </location>
</feature>
<dbReference type="Gene3D" id="3.30.1150.10">
    <property type="match status" value="1"/>
</dbReference>
<evidence type="ECO:0000256" key="10">
    <source>
        <dbReference type="SAM" id="MobiDB-lite"/>
    </source>
</evidence>
<feature type="compositionally biased region" description="Polar residues" evidence="10">
    <location>
        <begin position="1"/>
        <end position="11"/>
    </location>
</feature>
<dbReference type="OrthoDB" id="7433592at2"/>
<evidence type="ECO:0000256" key="3">
    <source>
        <dbReference type="ARBA" id="ARBA00022448"/>
    </source>
</evidence>
<protein>
    <submittedName>
        <fullName evidence="13">Colicin import membrane protein</fullName>
    </submittedName>
</protein>
<dbReference type="InterPro" id="IPR006260">
    <property type="entry name" value="TonB/TolA_C"/>
</dbReference>
<dbReference type="SUPFAM" id="SSF74653">
    <property type="entry name" value="TolA/TonB C-terminal domain"/>
    <property type="match status" value="1"/>
</dbReference>
<comment type="subcellular location">
    <subcellularLocation>
        <location evidence="1">Cell inner membrane</location>
        <topology evidence="1">Single-pass membrane protein</topology>
        <orientation evidence="1">Periplasmic side</orientation>
    </subcellularLocation>
</comment>
<keyword evidence="3" id="KW-0813">Transport</keyword>
<organism evidence="13 14">
    <name type="scientific">Methylocapsa palsarum</name>
    <dbReference type="NCBI Taxonomy" id="1612308"/>
    <lineage>
        <taxon>Bacteria</taxon>
        <taxon>Pseudomonadati</taxon>
        <taxon>Pseudomonadota</taxon>
        <taxon>Alphaproteobacteria</taxon>
        <taxon>Hyphomicrobiales</taxon>
        <taxon>Beijerinckiaceae</taxon>
        <taxon>Methylocapsa</taxon>
    </lineage>
</organism>
<feature type="domain" description="TonB C-terminal" evidence="12">
    <location>
        <begin position="236"/>
        <end position="329"/>
    </location>
</feature>
<dbReference type="PANTHER" id="PTHR33446:SF2">
    <property type="entry name" value="PROTEIN TONB"/>
    <property type="match status" value="1"/>
</dbReference>
<keyword evidence="6 11" id="KW-0812">Transmembrane</keyword>
<evidence type="ECO:0000256" key="7">
    <source>
        <dbReference type="ARBA" id="ARBA00022927"/>
    </source>
</evidence>
<dbReference type="GO" id="GO:0098797">
    <property type="term" value="C:plasma membrane protein complex"/>
    <property type="evidence" value="ECO:0007669"/>
    <property type="project" value="TreeGrafter"/>
</dbReference>
<feature type="region of interest" description="Disordered" evidence="10">
    <location>
        <begin position="91"/>
        <end position="204"/>
    </location>
</feature>
<feature type="compositionally biased region" description="Low complexity" evidence="10">
    <location>
        <begin position="164"/>
        <end position="191"/>
    </location>
</feature>
<evidence type="ECO:0000256" key="1">
    <source>
        <dbReference type="ARBA" id="ARBA00004383"/>
    </source>
</evidence>
<feature type="transmembrane region" description="Helical" evidence="11">
    <location>
        <begin position="49"/>
        <end position="69"/>
    </location>
</feature>
<dbReference type="AlphaFoldDB" id="A0A1I3YDI8"/>
<keyword evidence="5" id="KW-0997">Cell inner membrane</keyword>
<comment type="similarity">
    <text evidence="2">Belongs to the TonB family.</text>
</comment>
<dbReference type="PANTHER" id="PTHR33446">
    <property type="entry name" value="PROTEIN TONB-RELATED"/>
    <property type="match status" value="1"/>
</dbReference>
<dbReference type="GO" id="GO:0031992">
    <property type="term" value="F:energy transducer activity"/>
    <property type="evidence" value="ECO:0007669"/>
    <property type="project" value="TreeGrafter"/>
</dbReference>
<evidence type="ECO:0000256" key="2">
    <source>
        <dbReference type="ARBA" id="ARBA00006555"/>
    </source>
</evidence>
<dbReference type="InterPro" id="IPR051045">
    <property type="entry name" value="TonB-dependent_transducer"/>
</dbReference>
<evidence type="ECO:0000313" key="13">
    <source>
        <dbReference type="EMBL" id="SFK29840.1"/>
    </source>
</evidence>
<keyword evidence="8 11" id="KW-1133">Transmembrane helix</keyword>
<evidence type="ECO:0000259" key="12">
    <source>
        <dbReference type="PROSITE" id="PS52015"/>
    </source>
</evidence>
<dbReference type="InterPro" id="IPR037682">
    <property type="entry name" value="TonB_C"/>
</dbReference>
<feature type="region of interest" description="Disordered" evidence="10">
    <location>
        <begin position="1"/>
        <end position="45"/>
    </location>
</feature>
<dbReference type="NCBIfam" id="TIGR01352">
    <property type="entry name" value="tonB_Cterm"/>
    <property type="match status" value="1"/>
</dbReference>
<accession>A0A1I3YDI8</accession>
<name>A0A1I3YDI8_9HYPH</name>
<dbReference type="PROSITE" id="PS52015">
    <property type="entry name" value="TONB_CTD"/>
    <property type="match status" value="1"/>
</dbReference>
<keyword evidence="9 11" id="KW-0472">Membrane</keyword>
<dbReference type="GO" id="GO:0015031">
    <property type="term" value="P:protein transport"/>
    <property type="evidence" value="ECO:0007669"/>
    <property type="project" value="UniProtKB-KW"/>
</dbReference>
<gene>
    <name evidence="13" type="ORF">SAMN05444581_105186</name>
</gene>
<dbReference type="RefSeq" id="WP_091680735.1">
    <property type="nucleotide sequence ID" value="NZ_FOSN01000005.1"/>
</dbReference>
<dbReference type="Proteomes" id="UP000198755">
    <property type="component" value="Unassembled WGS sequence"/>
</dbReference>
<evidence type="ECO:0000256" key="9">
    <source>
        <dbReference type="ARBA" id="ARBA00023136"/>
    </source>
</evidence>
<reference evidence="13 14" key="1">
    <citation type="submission" date="2016-10" db="EMBL/GenBank/DDBJ databases">
        <authorList>
            <person name="de Groot N.N."/>
        </authorList>
    </citation>
    <scope>NUCLEOTIDE SEQUENCE [LARGE SCALE GENOMIC DNA]</scope>
    <source>
        <strain evidence="13 14">NE2</strain>
    </source>
</reference>
<evidence type="ECO:0000256" key="6">
    <source>
        <dbReference type="ARBA" id="ARBA00022692"/>
    </source>
</evidence>
<feature type="compositionally biased region" description="Low complexity" evidence="10">
    <location>
        <begin position="103"/>
        <end position="116"/>
    </location>
</feature>
<evidence type="ECO:0000256" key="11">
    <source>
        <dbReference type="SAM" id="Phobius"/>
    </source>
</evidence>
<proteinExistence type="inferred from homology"/>
<dbReference type="STRING" id="1612308.SAMN05444581_105186"/>
<dbReference type="Pfam" id="PF03544">
    <property type="entry name" value="TonB_C"/>
    <property type="match status" value="1"/>
</dbReference>
<evidence type="ECO:0000256" key="4">
    <source>
        <dbReference type="ARBA" id="ARBA00022475"/>
    </source>
</evidence>